<proteinExistence type="predicted"/>
<dbReference type="PROSITE" id="PS51178">
    <property type="entry name" value="PASTA"/>
    <property type="match status" value="3"/>
</dbReference>
<comment type="catalytic activity">
    <reaction evidence="8">
        <text>L-seryl-[protein] + ATP = O-phospho-L-seryl-[protein] + ADP + H(+)</text>
        <dbReference type="Rhea" id="RHEA:17989"/>
        <dbReference type="Rhea" id="RHEA-COMP:9863"/>
        <dbReference type="Rhea" id="RHEA-COMP:11604"/>
        <dbReference type="ChEBI" id="CHEBI:15378"/>
        <dbReference type="ChEBI" id="CHEBI:29999"/>
        <dbReference type="ChEBI" id="CHEBI:30616"/>
        <dbReference type="ChEBI" id="CHEBI:83421"/>
        <dbReference type="ChEBI" id="CHEBI:456216"/>
        <dbReference type="EC" id="2.7.11.1"/>
    </reaction>
</comment>
<dbReference type="EC" id="2.7.11.1" evidence="1"/>
<evidence type="ECO:0000259" key="12">
    <source>
        <dbReference type="PROSITE" id="PS51178"/>
    </source>
</evidence>
<evidence type="ECO:0000256" key="3">
    <source>
        <dbReference type="ARBA" id="ARBA00022679"/>
    </source>
</evidence>
<dbReference type="Pfam" id="PF03793">
    <property type="entry name" value="PASTA"/>
    <property type="match status" value="3"/>
</dbReference>
<reference evidence="13 14" key="1">
    <citation type="submission" date="2021-06" db="EMBL/GenBank/DDBJ databases">
        <authorList>
            <person name="Sun Q."/>
            <person name="Li D."/>
        </authorList>
    </citation>
    <scope>NUCLEOTIDE SEQUENCE [LARGE SCALE GENOMIC DNA]</scope>
    <source>
        <strain evidence="13 14">MSJ-11</strain>
    </source>
</reference>
<keyword evidence="10" id="KW-1133">Transmembrane helix</keyword>
<dbReference type="SMART" id="SM00220">
    <property type="entry name" value="S_TKc"/>
    <property type="match status" value="1"/>
</dbReference>
<organism evidence="13 14">
    <name type="scientific">Clostridium mobile</name>
    <dbReference type="NCBI Taxonomy" id="2841512"/>
    <lineage>
        <taxon>Bacteria</taxon>
        <taxon>Bacillati</taxon>
        <taxon>Bacillota</taxon>
        <taxon>Clostridia</taxon>
        <taxon>Eubacteriales</taxon>
        <taxon>Clostridiaceae</taxon>
        <taxon>Clostridium</taxon>
    </lineage>
</organism>
<feature type="binding site" evidence="9">
    <location>
        <position position="39"/>
    </location>
    <ligand>
        <name>ATP</name>
        <dbReference type="ChEBI" id="CHEBI:30616"/>
    </ligand>
</feature>
<evidence type="ECO:0000256" key="2">
    <source>
        <dbReference type="ARBA" id="ARBA00022527"/>
    </source>
</evidence>
<dbReference type="InterPro" id="IPR017441">
    <property type="entry name" value="Protein_kinase_ATP_BS"/>
</dbReference>
<dbReference type="CDD" id="cd06577">
    <property type="entry name" value="PASTA_pknB"/>
    <property type="match status" value="3"/>
</dbReference>
<keyword evidence="10" id="KW-0472">Membrane</keyword>
<keyword evidence="2" id="KW-0723">Serine/threonine-protein kinase</keyword>
<evidence type="ECO:0000256" key="10">
    <source>
        <dbReference type="SAM" id="Phobius"/>
    </source>
</evidence>
<dbReference type="InterPro" id="IPR005543">
    <property type="entry name" value="PASTA_dom"/>
</dbReference>
<comment type="caution">
    <text evidence="13">The sequence shown here is derived from an EMBL/GenBank/DDBJ whole genome shotgun (WGS) entry which is preliminary data.</text>
</comment>
<keyword evidence="6 9" id="KW-0067">ATP-binding</keyword>
<dbReference type="Pfam" id="PF00069">
    <property type="entry name" value="Pkinase"/>
    <property type="match status" value="1"/>
</dbReference>
<evidence type="ECO:0000259" key="11">
    <source>
        <dbReference type="PROSITE" id="PS50011"/>
    </source>
</evidence>
<feature type="domain" description="PASTA" evidence="12">
    <location>
        <begin position="356"/>
        <end position="422"/>
    </location>
</feature>
<evidence type="ECO:0000313" key="14">
    <source>
        <dbReference type="Proteomes" id="UP000726170"/>
    </source>
</evidence>
<name>A0ABS6EC08_9CLOT</name>
<dbReference type="PROSITE" id="PS50011">
    <property type="entry name" value="PROTEIN_KINASE_DOM"/>
    <property type="match status" value="1"/>
</dbReference>
<dbReference type="Proteomes" id="UP000726170">
    <property type="component" value="Unassembled WGS sequence"/>
</dbReference>
<dbReference type="InterPro" id="IPR000719">
    <property type="entry name" value="Prot_kinase_dom"/>
</dbReference>
<dbReference type="EMBL" id="JAHLQF010000001">
    <property type="protein sequence ID" value="MBU5482731.1"/>
    <property type="molecule type" value="Genomic_DNA"/>
</dbReference>
<sequence length="623" mass="68788">MIDTLLGNRYKLLEKIGEGGMAEVYKAQCQLLNRYVAVKILKDEFSRDSQFVEKFKREATAAASLSHNNIVNIYDVGSQDGVNYIVMEYVKGKTLKEVILERGILNNEDAVDIAIQIGKALECAHRNNIIHRDIKPHNILVTEEGLVKVADFGIAKATNSATITNTSKVIGSAHYFSPEQAKGSFVDFRTDIYSLGIVMYEMVTGKVPYDAESPVSVALKHIQEEVVPPCKINPSLSEGFNSVILKSIEKEAIKRYQNIGDLLVDLNKVKNNEPVNIILGNLDNDRTRIMDAVNVDEEEEYLEYDELEDEDDYLLPISKNKKMIIAITSIILILVVGFTSGYFLFNKVLNKSPNDSKKSIAVPNIIGLKEDEAEKAIEKEGLVFLVAGTERSDEAEGTVIRTSPSEGTPVKPNSEVRVIISSGKNGTNVPDLRDIDVEVARDMLNRLNLKLGEPSYKYDDTVPKNCIISQSPSKDTSVQPGTVIEVVVSSGPEVNYVSVPSLNGKTLEEARAILAGYNLKLGKENPVRTNDETLHGKIFKQSPEVGAQVKEGSIIDISYYHFGDGVPGENPGEIADSGVDINYNESMLANAINEDVTTEDANINKYKNQNNNKNHNNKNKNNS</sequence>
<dbReference type="PANTHER" id="PTHR43289">
    <property type="entry name" value="MITOGEN-ACTIVATED PROTEIN KINASE KINASE KINASE 20-RELATED"/>
    <property type="match status" value="1"/>
</dbReference>
<evidence type="ECO:0000256" key="4">
    <source>
        <dbReference type="ARBA" id="ARBA00022741"/>
    </source>
</evidence>
<comment type="catalytic activity">
    <reaction evidence="7">
        <text>L-threonyl-[protein] + ATP = O-phospho-L-threonyl-[protein] + ADP + H(+)</text>
        <dbReference type="Rhea" id="RHEA:46608"/>
        <dbReference type="Rhea" id="RHEA-COMP:11060"/>
        <dbReference type="Rhea" id="RHEA-COMP:11605"/>
        <dbReference type="ChEBI" id="CHEBI:15378"/>
        <dbReference type="ChEBI" id="CHEBI:30013"/>
        <dbReference type="ChEBI" id="CHEBI:30616"/>
        <dbReference type="ChEBI" id="CHEBI:61977"/>
        <dbReference type="ChEBI" id="CHEBI:456216"/>
        <dbReference type="EC" id="2.7.11.1"/>
    </reaction>
</comment>
<dbReference type="SMART" id="SM00740">
    <property type="entry name" value="PASTA"/>
    <property type="match status" value="3"/>
</dbReference>
<feature type="domain" description="PASTA" evidence="12">
    <location>
        <begin position="423"/>
        <end position="490"/>
    </location>
</feature>
<evidence type="ECO:0000256" key="1">
    <source>
        <dbReference type="ARBA" id="ARBA00012513"/>
    </source>
</evidence>
<accession>A0ABS6EC08</accession>
<evidence type="ECO:0000313" key="13">
    <source>
        <dbReference type="EMBL" id="MBU5482731.1"/>
    </source>
</evidence>
<evidence type="ECO:0000256" key="9">
    <source>
        <dbReference type="PROSITE-ProRule" id="PRU10141"/>
    </source>
</evidence>
<dbReference type="GO" id="GO:0016301">
    <property type="term" value="F:kinase activity"/>
    <property type="evidence" value="ECO:0007669"/>
    <property type="project" value="UniProtKB-KW"/>
</dbReference>
<keyword evidence="4 9" id="KW-0547">Nucleotide-binding</keyword>
<keyword evidence="5 13" id="KW-0418">Kinase</keyword>
<dbReference type="NCBIfam" id="NF033483">
    <property type="entry name" value="PknB_PASTA_kin"/>
    <property type="match status" value="1"/>
</dbReference>
<evidence type="ECO:0000256" key="6">
    <source>
        <dbReference type="ARBA" id="ARBA00022840"/>
    </source>
</evidence>
<dbReference type="RefSeq" id="WP_216437156.1">
    <property type="nucleotide sequence ID" value="NZ_JAHLQF010000001.1"/>
</dbReference>
<dbReference type="CDD" id="cd14014">
    <property type="entry name" value="STKc_PknB_like"/>
    <property type="match status" value="1"/>
</dbReference>
<feature type="transmembrane region" description="Helical" evidence="10">
    <location>
        <begin position="323"/>
        <end position="345"/>
    </location>
</feature>
<evidence type="ECO:0000256" key="8">
    <source>
        <dbReference type="ARBA" id="ARBA00048679"/>
    </source>
</evidence>
<feature type="domain" description="PASTA" evidence="12">
    <location>
        <begin position="493"/>
        <end position="561"/>
    </location>
</feature>
<feature type="domain" description="Protein kinase" evidence="11">
    <location>
        <begin position="10"/>
        <end position="279"/>
    </location>
</feature>
<keyword evidence="3" id="KW-0808">Transferase</keyword>
<keyword evidence="14" id="KW-1185">Reference proteome</keyword>
<gene>
    <name evidence="13" type="primary">pknB</name>
    <name evidence="13" type="ORF">KQI86_00250</name>
</gene>
<evidence type="ECO:0000256" key="5">
    <source>
        <dbReference type="ARBA" id="ARBA00022777"/>
    </source>
</evidence>
<dbReference type="InterPro" id="IPR008271">
    <property type="entry name" value="Ser/Thr_kinase_AS"/>
</dbReference>
<dbReference type="PANTHER" id="PTHR43289:SF34">
    <property type="entry name" value="SERINE_THREONINE-PROTEIN KINASE YBDM-RELATED"/>
    <property type="match status" value="1"/>
</dbReference>
<evidence type="ECO:0000256" key="7">
    <source>
        <dbReference type="ARBA" id="ARBA00047899"/>
    </source>
</evidence>
<dbReference type="PROSITE" id="PS00108">
    <property type="entry name" value="PROTEIN_KINASE_ST"/>
    <property type="match status" value="1"/>
</dbReference>
<protein>
    <recommendedName>
        <fullName evidence="1">non-specific serine/threonine protein kinase</fullName>
        <ecNumber evidence="1">2.7.11.1</ecNumber>
    </recommendedName>
</protein>
<keyword evidence="10" id="KW-0812">Transmembrane</keyword>
<dbReference type="PROSITE" id="PS00107">
    <property type="entry name" value="PROTEIN_KINASE_ATP"/>
    <property type="match status" value="1"/>
</dbReference>